<accession>A0ABU4KCH4</accession>
<dbReference type="Proteomes" id="UP001278571">
    <property type="component" value="Unassembled WGS sequence"/>
</dbReference>
<dbReference type="EMBL" id="JAWJZF010000441">
    <property type="protein sequence ID" value="MDX2295392.1"/>
    <property type="molecule type" value="Genomic_DNA"/>
</dbReference>
<protein>
    <recommendedName>
        <fullName evidence="3">AraC family transcriptional regulator</fullName>
    </recommendedName>
</protein>
<name>A0ABU4KCH4_9ACTN</name>
<evidence type="ECO:0000313" key="1">
    <source>
        <dbReference type="EMBL" id="MDX2295392.1"/>
    </source>
</evidence>
<keyword evidence="2" id="KW-1185">Reference proteome</keyword>
<evidence type="ECO:0000313" key="2">
    <source>
        <dbReference type="Proteomes" id="UP001278571"/>
    </source>
</evidence>
<evidence type="ECO:0008006" key="3">
    <source>
        <dbReference type="Google" id="ProtNLM"/>
    </source>
</evidence>
<proteinExistence type="predicted"/>
<dbReference type="RefSeq" id="WP_319011609.1">
    <property type="nucleotide sequence ID" value="NZ_JAWJZF010000441.1"/>
</dbReference>
<gene>
    <name evidence="1" type="ORF">R2363_24825</name>
</gene>
<reference evidence="1 2" key="1">
    <citation type="submission" date="2023-10" db="EMBL/GenBank/DDBJ databases">
        <authorList>
            <person name="Wang X.X."/>
        </authorList>
    </citation>
    <scope>NUCLEOTIDE SEQUENCE [LARGE SCALE GENOMIC DNA]</scope>
    <source>
        <strain evidence="1 2">NBRC 12816</strain>
    </source>
</reference>
<organism evidence="1 2">
    <name type="scientific">Streptomyces roseolus</name>
    <dbReference type="NCBI Taxonomy" id="67358"/>
    <lineage>
        <taxon>Bacteria</taxon>
        <taxon>Bacillati</taxon>
        <taxon>Actinomycetota</taxon>
        <taxon>Actinomycetes</taxon>
        <taxon>Kitasatosporales</taxon>
        <taxon>Streptomycetaceae</taxon>
        <taxon>Streptomyces</taxon>
    </lineage>
</organism>
<sequence>MPGTLTLAQTGEPSIRDLNLCERIAALYASDMPSSFKYRKGDDAKVCAWMFQGAARLGAEELHRTTAYTGGYLLLRLREQNTPGHDAAHLARFPDQERFQLAQDEAAMVTFRHGASAEAIERSRHVMFETARVDVAVAA</sequence>
<comment type="caution">
    <text evidence="1">The sequence shown here is derived from an EMBL/GenBank/DDBJ whole genome shotgun (WGS) entry which is preliminary data.</text>
</comment>